<sequence length="221" mass="26046">MERLKDYDNLYLLYCRSRNKVIAPFFFFLILFVLAFATFLVDGFPFELTLVMMGMIFPAILLGIIWPIFSIRMKKSLKAFSPQQLHIINNEILSNTMYEKLLVTSQAVVSNKLGLVLVPIANIVWVYTEVVVDKLEDIIPLYKQTSLIIACRDRKKYIFRIKNNGKAFQFIQEELLRHRQDIVFVNERGMEEIYKNDINRMIAFGQECARERQKKMQESQL</sequence>
<gene>
    <name evidence="2" type="ORF">EDD76_102309</name>
</gene>
<evidence type="ECO:0000313" key="3">
    <source>
        <dbReference type="Proteomes" id="UP000295718"/>
    </source>
</evidence>
<feature type="transmembrane region" description="Helical" evidence="1">
    <location>
        <begin position="46"/>
        <end position="69"/>
    </location>
</feature>
<keyword evidence="1" id="KW-0472">Membrane</keyword>
<keyword evidence="1" id="KW-1133">Transmembrane helix</keyword>
<organism evidence="2 3">
    <name type="scientific">Kineothrix alysoides</name>
    <dbReference type="NCBI Taxonomy" id="1469948"/>
    <lineage>
        <taxon>Bacteria</taxon>
        <taxon>Bacillati</taxon>
        <taxon>Bacillota</taxon>
        <taxon>Clostridia</taxon>
        <taxon>Lachnospirales</taxon>
        <taxon>Lachnospiraceae</taxon>
        <taxon>Kineothrix</taxon>
    </lineage>
</organism>
<keyword evidence="3" id="KW-1185">Reference proteome</keyword>
<protein>
    <submittedName>
        <fullName evidence="2">Uncharacterized protein</fullName>
    </submittedName>
</protein>
<dbReference type="EMBL" id="SLUO01000002">
    <property type="protein sequence ID" value="TCL60610.1"/>
    <property type="molecule type" value="Genomic_DNA"/>
</dbReference>
<reference evidence="2 3" key="1">
    <citation type="submission" date="2019-03" db="EMBL/GenBank/DDBJ databases">
        <title>Genomic Encyclopedia of Type Strains, Phase IV (KMG-IV): sequencing the most valuable type-strain genomes for metagenomic binning, comparative biology and taxonomic classification.</title>
        <authorList>
            <person name="Goeker M."/>
        </authorList>
    </citation>
    <scope>NUCLEOTIDE SEQUENCE [LARGE SCALE GENOMIC DNA]</scope>
    <source>
        <strain evidence="2 3">DSM 100556</strain>
    </source>
</reference>
<dbReference type="AlphaFoldDB" id="A0A4R1R590"/>
<dbReference type="Proteomes" id="UP000295718">
    <property type="component" value="Unassembled WGS sequence"/>
</dbReference>
<keyword evidence="1" id="KW-0812">Transmembrane</keyword>
<proteinExistence type="predicted"/>
<dbReference type="RefSeq" id="WP_031389120.1">
    <property type="nucleotide sequence ID" value="NZ_JPNB01000001.1"/>
</dbReference>
<name>A0A4R1R590_9FIRM</name>
<dbReference type="OrthoDB" id="9964490at2"/>
<feature type="transmembrane region" description="Helical" evidence="1">
    <location>
        <begin position="21"/>
        <end position="40"/>
    </location>
</feature>
<evidence type="ECO:0000313" key="2">
    <source>
        <dbReference type="EMBL" id="TCL60610.1"/>
    </source>
</evidence>
<comment type="caution">
    <text evidence="2">The sequence shown here is derived from an EMBL/GenBank/DDBJ whole genome shotgun (WGS) entry which is preliminary data.</text>
</comment>
<evidence type="ECO:0000256" key="1">
    <source>
        <dbReference type="SAM" id="Phobius"/>
    </source>
</evidence>
<accession>A0A4R1R590</accession>